<proteinExistence type="predicted"/>
<protein>
    <recommendedName>
        <fullName evidence="1">Guanylate cyclase domain-containing protein</fullName>
    </recommendedName>
</protein>
<comment type="caution">
    <text evidence="2">The sequence shown here is derived from an EMBL/GenBank/DDBJ whole genome shotgun (WGS) entry which is preliminary data.</text>
</comment>
<name>H0QVS0_9ACTN</name>
<dbReference type="PROSITE" id="PS50125">
    <property type="entry name" value="GUANYLATE_CYCLASE_2"/>
    <property type="match status" value="1"/>
</dbReference>
<dbReference type="AlphaFoldDB" id="H0QVS0"/>
<accession>H0QVS0</accession>
<evidence type="ECO:0000313" key="3">
    <source>
        <dbReference type="Proteomes" id="UP000035034"/>
    </source>
</evidence>
<dbReference type="InterPro" id="IPR029787">
    <property type="entry name" value="Nucleotide_cyclase"/>
</dbReference>
<evidence type="ECO:0000313" key="2">
    <source>
        <dbReference type="EMBL" id="GAB16921.1"/>
    </source>
</evidence>
<dbReference type="STRING" id="1077974.GOEFS_017_00370"/>
<dbReference type="InterPro" id="IPR001054">
    <property type="entry name" value="A/G_cyclase"/>
</dbReference>
<reference evidence="2 3" key="1">
    <citation type="submission" date="2011-12" db="EMBL/GenBank/DDBJ databases">
        <title>Whole genome shotgun sequence of Gordonia effusa NBRC 100432.</title>
        <authorList>
            <person name="Yoshida I."/>
            <person name="Takarada H."/>
            <person name="Hosoyama A."/>
            <person name="Tsuchikane K."/>
            <person name="Katsumata H."/>
            <person name="Yamazaki S."/>
            <person name="Fujita N."/>
        </authorList>
    </citation>
    <scope>NUCLEOTIDE SEQUENCE [LARGE SCALE GENOMIC DNA]</scope>
    <source>
        <strain evidence="2 3">NBRC 100432</strain>
    </source>
</reference>
<dbReference type="SUPFAM" id="SSF55073">
    <property type="entry name" value="Nucleotide cyclase"/>
    <property type="match status" value="1"/>
</dbReference>
<gene>
    <name evidence="2" type="ORF">GOEFS_017_00370</name>
</gene>
<dbReference type="GO" id="GO:0009190">
    <property type="term" value="P:cyclic nucleotide biosynthetic process"/>
    <property type="evidence" value="ECO:0007669"/>
    <property type="project" value="InterPro"/>
</dbReference>
<organism evidence="2 3">
    <name type="scientific">Gordonia effusa NBRC 100432</name>
    <dbReference type="NCBI Taxonomy" id="1077974"/>
    <lineage>
        <taxon>Bacteria</taxon>
        <taxon>Bacillati</taxon>
        <taxon>Actinomycetota</taxon>
        <taxon>Actinomycetes</taxon>
        <taxon>Mycobacteriales</taxon>
        <taxon>Gordoniaceae</taxon>
        <taxon>Gordonia</taxon>
    </lineage>
</organism>
<feature type="domain" description="Guanylate cyclase" evidence="1">
    <location>
        <begin position="57"/>
        <end position="189"/>
    </location>
</feature>
<dbReference type="Proteomes" id="UP000035034">
    <property type="component" value="Unassembled WGS sequence"/>
</dbReference>
<dbReference type="EMBL" id="BAEH01000017">
    <property type="protein sequence ID" value="GAB16921.1"/>
    <property type="molecule type" value="Genomic_DNA"/>
</dbReference>
<dbReference type="eggNOG" id="COG2114">
    <property type="taxonomic scope" value="Bacteria"/>
</dbReference>
<keyword evidence="3" id="KW-1185">Reference proteome</keyword>
<evidence type="ECO:0000259" key="1">
    <source>
        <dbReference type="PROSITE" id="PS50125"/>
    </source>
</evidence>
<dbReference type="GO" id="GO:0004016">
    <property type="term" value="F:adenylate cyclase activity"/>
    <property type="evidence" value="ECO:0007669"/>
    <property type="project" value="UniProtKB-ARBA"/>
</dbReference>
<dbReference type="GO" id="GO:0035556">
    <property type="term" value="P:intracellular signal transduction"/>
    <property type="evidence" value="ECO:0007669"/>
    <property type="project" value="InterPro"/>
</dbReference>
<sequence>MFTKQVMGDRIARDFDHRRSGTFDSSIVASGHVATRSLGHPEFENLRPGQRRTIPLVAVFLDLTNFTGRTFWDHQDEVADLAHATLTGFIEIVSSFGGFPLGLRGDGLFAGFGVGDTEFSAAMSLSACAFALDTVETVVNPWLKQSGLASVQARAGLDYGPITFVRSGNSEHSEINPIGFAANFAAKCEKKANSWEIVVGQGLADILPDFAYFSHHEDSPQYYSRDNEKREYRFFKYRWRNTLHHLDEVAETLNNTPTSEIARI</sequence>
<dbReference type="Gene3D" id="3.30.70.1230">
    <property type="entry name" value="Nucleotide cyclase"/>
    <property type="match status" value="1"/>
</dbReference>